<reference evidence="2 3" key="1">
    <citation type="submission" date="2019-05" db="EMBL/GenBank/DDBJ databases">
        <title>Emergence of the Ug99 lineage of the wheat stem rust pathogen through somatic hybridization.</title>
        <authorList>
            <person name="Li F."/>
            <person name="Upadhyaya N.M."/>
            <person name="Sperschneider J."/>
            <person name="Matny O."/>
            <person name="Nguyen-Phuc H."/>
            <person name="Mago R."/>
            <person name="Raley C."/>
            <person name="Miller M.E."/>
            <person name="Silverstein K.A.T."/>
            <person name="Henningsen E."/>
            <person name="Hirsch C.D."/>
            <person name="Visser B."/>
            <person name="Pretorius Z.A."/>
            <person name="Steffenson B.J."/>
            <person name="Schwessinger B."/>
            <person name="Dodds P.N."/>
            <person name="Figueroa M."/>
        </authorList>
    </citation>
    <scope>NUCLEOTIDE SEQUENCE [LARGE SCALE GENOMIC DNA]</scope>
    <source>
        <strain evidence="2 3">Ug99</strain>
    </source>
</reference>
<proteinExistence type="predicted"/>
<feature type="coiled-coil region" evidence="1">
    <location>
        <begin position="166"/>
        <end position="193"/>
    </location>
</feature>
<protein>
    <submittedName>
        <fullName evidence="2">Uncharacterized protein</fullName>
    </submittedName>
</protein>
<evidence type="ECO:0000313" key="3">
    <source>
        <dbReference type="Proteomes" id="UP000325313"/>
    </source>
</evidence>
<dbReference type="Proteomes" id="UP000325313">
    <property type="component" value="Unassembled WGS sequence"/>
</dbReference>
<dbReference type="AlphaFoldDB" id="A0A5B0S3V7"/>
<comment type="caution">
    <text evidence="2">The sequence shown here is derived from an EMBL/GenBank/DDBJ whole genome shotgun (WGS) entry which is preliminary data.</text>
</comment>
<keyword evidence="1" id="KW-0175">Coiled coil</keyword>
<organism evidence="2 3">
    <name type="scientific">Puccinia graminis f. sp. tritici</name>
    <dbReference type="NCBI Taxonomy" id="56615"/>
    <lineage>
        <taxon>Eukaryota</taxon>
        <taxon>Fungi</taxon>
        <taxon>Dikarya</taxon>
        <taxon>Basidiomycota</taxon>
        <taxon>Pucciniomycotina</taxon>
        <taxon>Pucciniomycetes</taxon>
        <taxon>Pucciniales</taxon>
        <taxon>Pucciniaceae</taxon>
        <taxon>Puccinia</taxon>
    </lineage>
</organism>
<sequence>MIHRRDNIARRDAMLSRLWIMRSNTFSSAYLNQVGPGSFGFPLAMCNCPGTAKDESSWSGAAVNRIQHAPAVGMFDPNRFQDHPHQFPQFTEHHRHITTSGLSLVHLTSNNPDTMTLLEFLISCAMLVYIFKKAFSGRESELRAETCQLEALTKLLQLRLALLEEQRSTKQELTAQDQQLTALEQKLTALEQQNTTCTHCGQDP</sequence>
<dbReference type="EMBL" id="VDEP01000102">
    <property type="protein sequence ID" value="KAA1132035.1"/>
    <property type="molecule type" value="Genomic_DNA"/>
</dbReference>
<evidence type="ECO:0000256" key="1">
    <source>
        <dbReference type="SAM" id="Coils"/>
    </source>
</evidence>
<name>A0A5B0S3V7_PUCGR</name>
<accession>A0A5B0S3V7</accession>
<gene>
    <name evidence="2" type="ORF">PGTUg99_036243</name>
</gene>
<evidence type="ECO:0000313" key="2">
    <source>
        <dbReference type="EMBL" id="KAA1132035.1"/>
    </source>
</evidence>